<dbReference type="GO" id="GO:0016272">
    <property type="term" value="C:prefoldin complex"/>
    <property type="evidence" value="ECO:0007669"/>
    <property type="project" value="InterPro"/>
</dbReference>
<evidence type="ECO:0000313" key="5">
    <source>
        <dbReference type="Proteomes" id="UP000838763"/>
    </source>
</evidence>
<evidence type="ECO:0000313" key="4">
    <source>
        <dbReference type="EMBL" id="CAI4220031.1"/>
    </source>
</evidence>
<feature type="region of interest" description="Disordered" evidence="3">
    <location>
        <begin position="89"/>
        <end position="111"/>
    </location>
</feature>
<feature type="region of interest" description="Disordered" evidence="3">
    <location>
        <begin position="1"/>
        <end position="25"/>
    </location>
</feature>
<dbReference type="SUPFAM" id="SSF46579">
    <property type="entry name" value="Prefoldin"/>
    <property type="match status" value="1"/>
</dbReference>
<feature type="compositionally biased region" description="Basic and acidic residues" evidence="3">
    <location>
        <begin position="101"/>
        <end position="111"/>
    </location>
</feature>
<dbReference type="Pfam" id="PF02996">
    <property type="entry name" value="Prefoldin"/>
    <property type="match status" value="1"/>
</dbReference>
<name>A0A9P1MFC7_9PEZI</name>
<proteinExistence type="inferred from homology"/>
<keyword evidence="5" id="KW-1185">Reference proteome</keyword>
<evidence type="ECO:0000256" key="2">
    <source>
        <dbReference type="ARBA" id="ARBA00023186"/>
    </source>
</evidence>
<dbReference type="OrthoDB" id="6375174at2759"/>
<comment type="caution">
    <text evidence="4">The sequence shown here is derived from an EMBL/GenBank/DDBJ whole genome shotgun (WGS) entry which is preliminary data.</text>
</comment>
<gene>
    <name evidence="4" type="ORF">PPNO1_LOCUS9572</name>
</gene>
<accession>A0A9P1MFC7</accession>
<comment type="similarity">
    <text evidence="1">Belongs to the prefoldin subunit alpha family.</text>
</comment>
<dbReference type="PANTHER" id="PTHR12409">
    <property type="entry name" value="PREFOLDIN SUBUNIT 3"/>
    <property type="match status" value="1"/>
</dbReference>
<evidence type="ECO:0000256" key="3">
    <source>
        <dbReference type="SAM" id="MobiDB-lite"/>
    </source>
</evidence>
<dbReference type="PANTHER" id="PTHR12409:SF0">
    <property type="entry name" value="PREFOLDIN SUBUNIT 3"/>
    <property type="match status" value="1"/>
</dbReference>
<keyword evidence="2" id="KW-0143">Chaperone</keyword>
<dbReference type="EMBL" id="CALLCH030000021">
    <property type="protein sequence ID" value="CAI4220031.1"/>
    <property type="molecule type" value="Genomic_DNA"/>
</dbReference>
<reference evidence="4" key="1">
    <citation type="submission" date="2022-11" db="EMBL/GenBank/DDBJ databases">
        <authorList>
            <person name="Scott C."/>
            <person name="Bruce N."/>
        </authorList>
    </citation>
    <scope>NUCLEOTIDE SEQUENCE</scope>
</reference>
<dbReference type="GO" id="GO:0007021">
    <property type="term" value="P:tubulin complex assembly"/>
    <property type="evidence" value="ECO:0007669"/>
    <property type="project" value="TreeGrafter"/>
</dbReference>
<dbReference type="Gene3D" id="1.10.287.370">
    <property type="match status" value="1"/>
</dbReference>
<protein>
    <submittedName>
        <fullName evidence="4">Uncharacterized protein</fullName>
    </submittedName>
</protein>
<dbReference type="GO" id="GO:0005737">
    <property type="term" value="C:cytoplasm"/>
    <property type="evidence" value="ECO:0007669"/>
    <property type="project" value="TreeGrafter"/>
</dbReference>
<organism evidence="4 5">
    <name type="scientific">Parascedosporium putredinis</name>
    <dbReference type="NCBI Taxonomy" id="1442378"/>
    <lineage>
        <taxon>Eukaryota</taxon>
        <taxon>Fungi</taxon>
        <taxon>Dikarya</taxon>
        <taxon>Ascomycota</taxon>
        <taxon>Pezizomycotina</taxon>
        <taxon>Sordariomycetes</taxon>
        <taxon>Hypocreomycetidae</taxon>
        <taxon>Microascales</taxon>
        <taxon>Microascaceae</taxon>
        <taxon>Parascedosporium</taxon>
    </lineage>
</organism>
<feature type="compositionally biased region" description="Basic and acidic residues" evidence="3">
    <location>
        <begin position="15"/>
        <end position="25"/>
    </location>
</feature>
<dbReference type="GO" id="GO:0006457">
    <property type="term" value="P:protein folding"/>
    <property type="evidence" value="ECO:0007669"/>
    <property type="project" value="InterPro"/>
</dbReference>
<dbReference type="InterPro" id="IPR009053">
    <property type="entry name" value="Prefoldin"/>
</dbReference>
<dbReference type="InterPro" id="IPR016655">
    <property type="entry name" value="PFD3"/>
</dbReference>
<dbReference type="InterPro" id="IPR004127">
    <property type="entry name" value="Prefoldin_subunit_alpha"/>
</dbReference>
<dbReference type="AlphaFoldDB" id="A0A9P1MFC7"/>
<sequence>MSAAVEGAPASVAKSVEDYVSSREEVEPTLRKFQEMISWDDDEPIETTFELNDTLYTKAQIPPTEEVFIWLGTMEVALARVYNWDVVQKRKEKTEEEEDEGKGKGKTKADE</sequence>
<dbReference type="Proteomes" id="UP000838763">
    <property type="component" value="Unassembled WGS sequence"/>
</dbReference>
<evidence type="ECO:0000256" key="1">
    <source>
        <dbReference type="ARBA" id="ARBA00010048"/>
    </source>
</evidence>
<dbReference type="GO" id="GO:0007017">
    <property type="term" value="P:microtubule-based process"/>
    <property type="evidence" value="ECO:0007669"/>
    <property type="project" value="TreeGrafter"/>
</dbReference>
<dbReference type="GO" id="GO:0015631">
    <property type="term" value="F:tubulin binding"/>
    <property type="evidence" value="ECO:0007669"/>
    <property type="project" value="TreeGrafter"/>
</dbReference>